<dbReference type="OrthoDB" id="1588579at2759"/>
<evidence type="ECO:0000313" key="2">
    <source>
        <dbReference type="EMBL" id="KNE60109.1"/>
    </source>
</evidence>
<evidence type="ECO:0000313" key="3">
    <source>
        <dbReference type="Proteomes" id="UP000054350"/>
    </source>
</evidence>
<feature type="compositionally biased region" description="Pro residues" evidence="1">
    <location>
        <begin position="12"/>
        <end position="22"/>
    </location>
</feature>
<name>A0A0L0SCG0_ALLM3</name>
<protein>
    <submittedName>
        <fullName evidence="2">Uncharacterized protein</fullName>
    </submittedName>
</protein>
<reference evidence="3" key="2">
    <citation type="submission" date="2009-11" db="EMBL/GenBank/DDBJ databases">
        <title>The Genome Sequence of Allomyces macrogynus strain ATCC 38327.</title>
        <authorList>
            <consortium name="The Broad Institute Genome Sequencing Platform"/>
            <person name="Russ C."/>
            <person name="Cuomo C."/>
            <person name="Shea T."/>
            <person name="Young S.K."/>
            <person name="Zeng Q."/>
            <person name="Koehrsen M."/>
            <person name="Haas B."/>
            <person name="Borodovsky M."/>
            <person name="Guigo R."/>
            <person name="Alvarado L."/>
            <person name="Berlin A."/>
            <person name="Borenstein D."/>
            <person name="Chen Z."/>
            <person name="Engels R."/>
            <person name="Freedman E."/>
            <person name="Gellesch M."/>
            <person name="Goldberg J."/>
            <person name="Griggs A."/>
            <person name="Gujja S."/>
            <person name="Heiman D."/>
            <person name="Hepburn T."/>
            <person name="Howarth C."/>
            <person name="Jen D."/>
            <person name="Larson L."/>
            <person name="Lewis B."/>
            <person name="Mehta T."/>
            <person name="Park D."/>
            <person name="Pearson M."/>
            <person name="Roberts A."/>
            <person name="Saif S."/>
            <person name="Shenoy N."/>
            <person name="Sisk P."/>
            <person name="Stolte C."/>
            <person name="Sykes S."/>
            <person name="Walk T."/>
            <person name="White J."/>
            <person name="Yandava C."/>
            <person name="Burger G."/>
            <person name="Gray M.W."/>
            <person name="Holland P.W.H."/>
            <person name="King N."/>
            <person name="Lang F.B.F."/>
            <person name="Roger A.J."/>
            <person name="Ruiz-Trillo I."/>
            <person name="Lander E."/>
            <person name="Nusbaum C."/>
        </authorList>
    </citation>
    <scope>NUCLEOTIDE SEQUENCE [LARGE SCALE GENOMIC DNA]</scope>
    <source>
        <strain evidence="3">ATCC 38327</strain>
    </source>
</reference>
<accession>A0A0L0SCG0</accession>
<feature type="compositionally biased region" description="Low complexity" evidence="1">
    <location>
        <begin position="131"/>
        <end position="141"/>
    </location>
</feature>
<keyword evidence="3" id="KW-1185">Reference proteome</keyword>
<feature type="region of interest" description="Disordered" evidence="1">
    <location>
        <begin position="1"/>
        <end position="90"/>
    </location>
</feature>
<dbReference type="Proteomes" id="UP000054350">
    <property type="component" value="Unassembled WGS sequence"/>
</dbReference>
<organism evidence="2 3">
    <name type="scientific">Allomyces macrogynus (strain ATCC 38327)</name>
    <name type="common">Allomyces javanicus var. macrogynus</name>
    <dbReference type="NCBI Taxonomy" id="578462"/>
    <lineage>
        <taxon>Eukaryota</taxon>
        <taxon>Fungi</taxon>
        <taxon>Fungi incertae sedis</taxon>
        <taxon>Blastocladiomycota</taxon>
        <taxon>Blastocladiomycetes</taxon>
        <taxon>Blastocladiales</taxon>
        <taxon>Blastocladiaceae</taxon>
        <taxon>Allomyces</taxon>
    </lineage>
</organism>
<sequence>MCAADEAIPSVRVPPRPPPPFALRPDAVPASIGTRSSARTKSTAIDARNPPRQHPTSPLTHPHSSMSTAAGAPSPVAAQQRPHARPGSTVDDAALFGPLVATAAQAAIVQVHHDAAMNRASRVLSMMSELPMQQQQQQQQRRTSRPPPPPPRRIGMARSPSLASMSDADEDEPWTEVAPSTAVSALPPPPPPTAAGLRAARGSTAVAARGMGMSAPEFDPYDVAPPVWAGAGRSRRFNDADDDASDTALYEPVTVVDDDVHDDGGHYVSSVVPPAAAAASKVGGNTPAAHGAVFDDIYQAYLDDRTVVHHVPHAAADMHSMAAQPEETDTGADADDAAEWREDLRYRARRLPTRAIRTFTSGVTLDKVNLLFYSSLFALLFMVPVWLTSDAWSLWTSAEGLSVDRHLVGLR</sequence>
<dbReference type="AlphaFoldDB" id="A0A0L0SCG0"/>
<proteinExistence type="predicted"/>
<feature type="compositionally biased region" description="Polar residues" evidence="1">
    <location>
        <begin position="54"/>
        <end position="68"/>
    </location>
</feature>
<evidence type="ECO:0000256" key="1">
    <source>
        <dbReference type="SAM" id="MobiDB-lite"/>
    </source>
</evidence>
<reference evidence="2 3" key="1">
    <citation type="submission" date="2009-11" db="EMBL/GenBank/DDBJ databases">
        <title>Annotation of Allomyces macrogynus ATCC 38327.</title>
        <authorList>
            <consortium name="The Broad Institute Genome Sequencing Platform"/>
            <person name="Russ C."/>
            <person name="Cuomo C."/>
            <person name="Burger G."/>
            <person name="Gray M.W."/>
            <person name="Holland P.W.H."/>
            <person name="King N."/>
            <person name="Lang F.B.F."/>
            <person name="Roger A.J."/>
            <person name="Ruiz-Trillo I."/>
            <person name="Young S.K."/>
            <person name="Zeng Q."/>
            <person name="Gargeya S."/>
            <person name="Fitzgerald M."/>
            <person name="Haas B."/>
            <person name="Abouelleil A."/>
            <person name="Alvarado L."/>
            <person name="Arachchi H.M."/>
            <person name="Berlin A."/>
            <person name="Chapman S.B."/>
            <person name="Gearin G."/>
            <person name="Goldberg J."/>
            <person name="Griggs A."/>
            <person name="Gujja S."/>
            <person name="Hansen M."/>
            <person name="Heiman D."/>
            <person name="Howarth C."/>
            <person name="Larimer J."/>
            <person name="Lui A."/>
            <person name="MacDonald P.J.P."/>
            <person name="McCowen C."/>
            <person name="Montmayeur A."/>
            <person name="Murphy C."/>
            <person name="Neiman D."/>
            <person name="Pearson M."/>
            <person name="Priest M."/>
            <person name="Roberts A."/>
            <person name="Saif S."/>
            <person name="Shea T."/>
            <person name="Sisk P."/>
            <person name="Stolte C."/>
            <person name="Sykes S."/>
            <person name="Wortman J."/>
            <person name="Nusbaum C."/>
            <person name="Birren B."/>
        </authorList>
    </citation>
    <scope>NUCLEOTIDE SEQUENCE [LARGE SCALE GENOMIC DNA]</scope>
    <source>
        <strain evidence="2 3">ATCC 38327</strain>
    </source>
</reference>
<feature type="compositionally biased region" description="Polar residues" evidence="1">
    <location>
        <begin position="33"/>
        <end position="43"/>
    </location>
</feature>
<dbReference type="EMBL" id="GG745335">
    <property type="protein sequence ID" value="KNE60109.1"/>
    <property type="molecule type" value="Genomic_DNA"/>
</dbReference>
<feature type="region of interest" description="Disordered" evidence="1">
    <location>
        <begin position="129"/>
        <end position="201"/>
    </location>
</feature>
<dbReference type="VEuPathDB" id="FungiDB:AMAG_05534"/>
<gene>
    <name evidence="2" type="ORF">AMAG_05534</name>
</gene>